<dbReference type="Gene3D" id="3.40.1350.10">
    <property type="match status" value="1"/>
</dbReference>
<accession>A0A9D1KAK2</accession>
<keyword evidence="3" id="KW-0540">Nuclease</keyword>
<dbReference type="PANTHER" id="PTHR30015">
    <property type="entry name" value="MRR RESTRICTION SYSTEM PROTEIN"/>
    <property type="match status" value="1"/>
</dbReference>
<dbReference type="GO" id="GO:0009307">
    <property type="term" value="P:DNA restriction-modification system"/>
    <property type="evidence" value="ECO:0007669"/>
    <property type="project" value="InterPro"/>
</dbReference>
<name>A0A9D1KAK2_9FIRM</name>
<dbReference type="InterPro" id="IPR011335">
    <property type="entry name" value="Restrct_endonuc-II-like"/>
</dbReference>
<dbReference type="InterPro" id="IPR007560">
    <property type="entry name" value="Restrct_endonuc_IV_Mrr"/>
</dbReference>
<dbReference type="InterPro" id="IPR011856">
    <property type="entry name" value="tRNA_endonuc-like_dom_sf"/>
</dbReference>
<dbReference type="Pfam" id="PF14338">
    <property type="entry name" value="Mrr_N"/>
    <property type="match status" value="1"/>
</dbReference>
<comment type="caution">
    <text evidence="3">The sequence shown here is derived from an EMBL/GenBank/DDBJ whole genome shotgun (WGS) entry which is preliminary data.</text>
</comment>
<dbReference type="EMBL" id="DVKI01000174">
    <property type="protein sequence ID" value="HIT17814.1"/>
    <property type="molecule type" value="Genomic_DNA"/>
</dbReference>
<reference evidence="3" key="1">
    <citation type="submission" date="2020-10" db="EMBL/GenBank/DDBJ databases">
        <authorList>
            <person name="Gilroy R."/>
        </authorList>
    </citation>
    <scope>NUCLEOTIDE SEQUENCE</scope>
    <source>
        <strain evidence="3">14508</strain>
    </source>
</reference>
<dbReference type="SUPFAM" id="SSF52980">
    <property type="entry name" value="Restriction endonuclease-like"/>
    <property type="match status" value="1"/>
</dbReference>
<feature type="domain" description="Restriction endonuclease type IV Mrr" evidence="1">
    <location>
        <begin position="163"/>
        <end position="281"/>
    </location>
</feature>
<protein>
    <submittedName>
        <fullName evidence="3">Restriction endonuclease</fullName>
    </submittedName>
</protein>
<dbReference type="GO" id="GO:0003677">
    <property type="term" value="F:DNA binding"/>
    <property type="evidence" value="ECO:0007669"/>
    <property type="project" value="InterPro"/>
</dbReference>
<dbReference type="GO" id="GO:0015666">
    <property type="term" value="F:restriction endodeoxyribonuclease activity"/>
    <property type="evidence" value="ECO:0007669"/>
    <property type="project" value="TreeGrafter"/>
</dbReference>
<keyword evidence="3" id="KW-0378">Hydrolase</keyword>
<dbReference type="Gene3D" id="1.10.10.10">
    <property type="entry name" value="Winged helix-like DNA-binding domain superfamily/Winged helix DNA-binding domain"/>
    <property type="match status" value="1"/>
</dbReference>
<evidence type="ECO:0000313" key="3">
    <source>
        <dbReference type="EMBL" id="HIT17814.1"/>
    </source>
</evidence>
<proteinExistence type="predicted"/>
<reference evidence="3" key="2">
    <citation type="journal article" date="2021" name="PeerJ">
        <title>Extensive microbial diversity within the chicken gut microbiome revealed by metagenomics and culture.</title>
        <authorList>
            <person name="Gilroy R."/>
            <person name="Ravi A."/>
            <person name="Getino M."/>
            <person name="Pursley I."/>
            <person name="Horton D.L."/>
            <person name="Alikhan N.F."/>
            <person name="Baker D."/>
            <person name="Gharbi K."/>
            <person name="Hall N."/>
            <person name="Watson M."/>
            <person name="Adriaenssens E.M."/>
            <person name="Foster-Nyarko E."/>
            <person name="Jarju S."/>
            <person name="Secka A."/>
            <person name="Antonio M."/>
            <person name="Oren A."/>
            <person name="Chaudhuri R.R."/>
            <person name="La Ragione R."/>
            <person name="Hildebrand F."/>
            <person name="Pallen M.J."/>
        </authorList>
    </citation>
    <scope>NUCLEOTIDE SEQUENCE</scope>
    <source>
        <strain evidence="3">14508</strain>
    </source>
</reference>
<evidence type="ECO:0000313" key="4">
    <source>
        <dbReference type="Proteomes" id="UP000886893"/>
    </source>
</evidence>
<keyword evidence="3" id="KW-0255">Endonuclease</keyword>
<feature type="domain" description="Restriction system protein Mrr-like N-terminal" evidence="2">
    <location>
        <begin position="6"/>
        <end position="90"/>
    </location>
</feature>
<dbReference type="Pfam" id="PF04471">
    <property type="entry name" value="Mrr_cat"/>
    <property type="match status" value="1"/>
</dbReference>
<dbReference type="PANTHER" id="PTHR30015:SF7">
    <property type="entry name" value="TYPE IV METHYL-DIRECTED RESTRICTION ENZYME ECOKMRR"/>
    <property type="match status" value="1"/>
</dbReference>
<dbReference type="InterPro" id="IPR052906">
    <property type="entry name" value="Type_IV_Methyl-Rstrct_Enzyme"/>
</dbReference>
<dbReference type="InterPro" id="IPR036388">
    <property type="entry name" value="WH-like_DNA-bd_sf"/>
</dbReference>
<dbReference type="InterPro" id="IPR025745">
    <property type="entry name" value="Mrr-like_N_dom"/>
</dbReference>
<gene>
    <name evidence="3" type="ORF">IAD04_05530</name>
</gene>
<sequence>MAVPGFQEFMFPILKLLSDGKTYYKRDIFKYIANEFNLTKEQIEEKLPSQTEPTYINRIGWAITYLKKAGLLSSPTRAHYKISKEGKNVVDNNITNLNSKYLRKYESFLEFQNLSSNHNLTKNIPPSDNEKEFETPSEKMISYYELIKKSVCDDLLNKVIDQTPDFFEQLVIDLIVSMGYGGSLEDAGRATKRTNDEGIDGLVKEDKLGLDTIYIQAKRWQKGHLVGRPEIQKFVGALAGQGARKGIFITTSNFTKEAVEYKPRNDTSIILIDGQKLVELMFEYNIGVSTEKCFYVKRIDSDYFESI</sequence>
<organism evidence="3 4">
    <name type="scientific">Candidatus Caccosoma faecigallinarum</name>
    <dbReference type="NCBI Taxonomy" id="2840720"/>
    <lineage>
        <taxon>Bacteria</taxon>
        <taxon>Bacillati</taxon>
        <taxon>Bacillota</taxon>
        <taxon>Bacillota incertae sedis</taxon>
        <taxon>Candidatus Caccosoma</taxon>
    </lineage>
</organism>
<dbReference type="Proteomes" id="UP000886893">
    <property type="component" value="Unassembled WGS sequence"/>
</dbReference>
<dbReference type="AlphaFoldDB" id="A0A9D1KAK2"/>
<evidence type="ECO:0000259" key="1">
    <source>
        <dbReference type="Pfam" id="PF04471"/>
    </source>
</evidence>
<evidence type="ECO:0000259" key="2">
    <source>
        <dbReference type="Pfam" id="PF14338"/>
    </source>
</evidence>